<dbReference type="CDD" id="cd05233">
    <property type="entry name" value="SDR_c"/>
    <property type="match status" value="1"/>
</dbReference>
<dbReference type="FunFam" id="3.40.50.720:FF:000084">
    <property type="entry name" value="Short-chain dehydrogenase reductase"/>
    <property type="match status" value="1"/>
</dbReference>
<dbReference type="STRING" id="937775.Metlim_2813"/>
<dbReference type="PANTHER" id="PTHR42879:SF2">
    <property type="entry name" value="3-OXOACYL-[ACYL-CARRIER-PROTEIN] REDUCTASE FABG"/>
    <property type="match status" value="1"/>
</dbReference>
<dbReference type="PANTHER" id="PTHR42879">
    <property type="entry name" value="3-OXOACYL-(ACYL-CARRIER-PROTEIN) REDUCTASE"/>
    <property type="match status" value="1"/>
</dbReference>
<dbReference type="EMBL" id="CM001436">
    <property type="protein sequence ID" value="EHQ36847.1"/>
    <property type="molecule type" value="Genomic_DNA"/>
</dbReference>
<dbReference type="Pfam" id="PF13561">
    <property type="entry name" value="adh_short_C2"/>
    <property type="match status" value="1"/>
</dbReference>
<dbReference type="PRINTS" id="PR00081">
    <property type="entry name" value="GDHRDH"/>
</dbReference>
<dbReference type="Proteomes" id="UP000005741">
    <property type="component" value="Chromosome"/>
</dbReference>
<dbReference type="HOGENOM" id="CLU_010194_1_2_2"/>
<protein>
    <submittedName>
        <fullName evidence="2">Short-chain dehydrogenase/reductase SDR</fullName>
    </submittedName>
</protein>
<dbReference type="PRINTS" id="PR00080">
    <property type="entry name" value="SDRFAMILY"/>
</dbReference>
<dbReference type="InterPro" id="IPR036291">
    <property type="entry name" value="NAD(P)-bd_dom_sf"/>
</dbReference>
<name>H1YXB0_9EURY</name>
<dbReference type="InParanoid" id="H1YXB0"/>
<evidence type="ECO:0000313" key="3">
    <source>
        <dbReference type="Proteomes" id="UP000005741"/>
    </source>
</evidence>
<dbReference type="InterPro" id="IPR002347">
    <property type="entry name" value="SDR_fam"/>
</dbReference>
<evidence type="ECO:0000256" key="1">
    <source>
        <dbReference type="ARBA" id="ARBA00006484"/>
    </source>
</evidence>
<proteinExistence type="inferred from homology"/>
<gene>
    <name evidence="2" type="ORF">Metlim_2813</name>
</gene>
<comment type="similarity">
    <text evidence="1">Belongs to the short-chain dehydrogenases/reductases (SDR) family.</text>
</comment>
<organism evidence="2 3">
    <name type="scientific">Methanoplanus limicola DSM 2279</name>
    <dbReference type="NCBI Taxonomy" id="937775"/>
    <lineage>
        <taxon>Archaea</taxon>
        <taxon>Methanobacteriati</taxon>
        <taxon>Methanobacteriota</taxon>
        <taxon>Stenosarchaea group</taxon>
        <taxon>Methanomicrobia</taxon>
        <taxon>Methanomicrobiales</taxon>
        <taxon>Methanomicrobiaceae</taxon>
        <taxon>Methanoplanus</taxon>
    </lineage>
</organism>
<dbReference type="InterPro" id="IPR050259">
    <property type="entry name" value="SDR"/>
</dbReference>
<reference evidence="2 3" key="1">
    <citation type="submission" date="2011-10" db="EMBL/GenBank/DDBJ databases">
        <title>The Improved High-Quality Draft genome of Methanoplanus limicola DSM 2279.</title>
        <authorList>
            <consortium name="US DOE Joint Genome Institute (JGI-PGF)"/>
            <person name="Lucas S."/>
            <person name="Copeland A."/>
            <person name="Lapidus A."/>
            <person name="Glavina del Rio T."/>
            <person name="Dalin E."/>
            <person name="Tice H."/>
            <person name="Bruce D."/>
            <person name="Goodwin L."/>
            <person name="Pitluck S."/>
            <person name="Peters L."/>
            <person name="Mikhailova N."/>
            <person name="Lu M."/>
            <person name="Kyrpides N."/>
            <person name="Mavromatis K."/>
            <person name="Ivanova N."/>
            <person name="Markowitz V."/>
            <person name="Cheng J.-F."/>
            <person name="Hugenholtz P."/>
            <person name="Woyke T."/>
            <person name="Wu D."/>
            <person name="Wirth R."/>
            <person name="Brambilla E.-M."/>
            <person name="Klenk H.-P."/>
            <person name="Eisen J.A."/>
        </authorList>
    </citation>
    <scope>NUCLEOTIDE SEQUENCE [LARGE SCALE GENOMIC DNA]</scope>
    <source>
        <strain evidence="2 3">DSM 2279</strain>
    </source>
</reference>
<dbReference type="AlphaFoldDB" id="H1YXB0"/>
<evidence type="ECO:0000313" key="2">
    <source>
        <dbReference type="EMBL" id="EHQ36847.1"/>
    </source>
</evidence>
<dbReference type="SUPFAM" id="SSF51735">
    <property type="entry name" value="NAD(P)-binding Rossmann-fold domains"/>
    <property type="match status" value="1"/>
</dbReference>
<dbReference type="Gene3D" id="3.40.50.720">
    <property type="entry name" value="NAD(P)-binding Rossmann-like Domain"/>
    <property type="match status" value="1"/>
</dbReference>
<accession>H1YXB0</accession>
<dbReference type="OrthoDB" id="24596at2157"/>
<sequence length="256" mass="27969">MSNLIGKIALVSGSSKGIGKAIAKKLLEEGAIVYITGRNGKDLNDTFLEFQSISSERINQFCGDLTDIDNIKKLMQVIIKKNGRLDILVANIGSGRFSSGWDISDEEWEKCMELNLFSSIKITREAIKIMEKNGSGNIIIMSSIAGCESISAPITYSTAKAGLLAYMKSTSHTIGSSGIRINAISPGNIYFKGGTWYNKMQEDEEKTIQYISDNVPLHKFGIPEDIAEVVCFLVSEKSQFITGANFVIDGGQTRCL</sequence>
<dbReference type="RefSeq" id="WP_004079531.1">
    <property type="nucleotide sequence ID" value="NZ_CM001436.1"/>
</dbReference>
<keyword evidence="3" id="KW-1185">Reference proteome</keyword>